<evidence type="ECO:0000313" key="1">
    <source>
        <dbReference type="EMBL" id="SMB78062.1"/>
    </source>
</evidence>
<dbReference type="EMBL" id="FWWU01000002">
    <property type="protein sequence ID" value="SMB78062.1"/>
    <property type="molecule type" value="Genomic_DNA"/>
</dbReference>
<reference evidence="1 2" key="1">
    <citation type="submission" date="2017-04" db="EMBL/GenBank/DDBJ databases">
        <authorList>
            <person name="Afonso C.L."/>
            <person name="Miller P.J."/>
            <person name="Scott M.A."/>
            <person name="Spackman E."/>
            <person name="Goraichik I."/>
            <person name="Dimitrov K.M."/>
            <person name="Suarez D.L."/>
            <person name="Swayne D.E."/>
        </authorList>
    </citation>
    <scope>NUCLEOTIDE SEQUENCE [LARGE SCALE GENOMIC DNA]</scope>
    <source>
        <strain evidence="1 2">KR-140</strain>
    </source>
</reference>
<dbReference type="Proteomes" id="UP000192582">
    <property type="component" value="Unassembled WGS sequence"/>
</dbReference>
<keyword evidence="2" id="KW-1185">Reference proteome</keyword>
<dbReference type="AlphaFoldDB" id="A0A1W1UAJ4"/>
<evidence type="ECO:0000313" key="2">
    <source>
        <dbReference type="Proteomes" id="UP000192582"/>
    </source>
</evidence>
<accession>A0A1W1UAJ4</accession>
<protein>
    <submittedName>
        <fullName evidence="1">Uncharacterized protein</fullName>
    </submittedName>
</protein>
<organism evidence="1 2">
    <name type="scientific">Deinococcus hopiensis KR-140</name>
    <dbReference type="NCBI Taxonomy" id="695939"/>
    <lineage>
        <taxon>Bacteria</taxon>
        <taxon>Thermotogati</taxon>
        <taxon>Deinococcota</taxon>
        <taxon>Deinococci</taxon>
        <taxon>Deinococcales</taxon>
        <taxon>Deinococcaceae</taxon>
        <taxon>Deinococcus</taxon>
    </lineage>
</organism>
<proteinExistence type="predicted"/>
<name>A0A1W1UAJ4_9DEIO</name>
<gene>
    <name evidence="1" type="ORF">SAMN00790413_06473</name>
</gene>
<sequence length="186" mass="21430">MQKKRLHTSQNIHDMSVYLDDKSIDENIFRRKSLIYSNNGEVLSSIDFLFRSFSEASIIDGLTFDNINGIEKIAIGLNYQCSDYVFLNKISVILGALSIKIEGFICSKEVDRDENVTRDLWGLEEDFWLEVEERINENPRVLASFDLIDGLSIRFLNDANIYSLCITIVNVIKDVSHDFSDKFNEN</sequence>